<evidence type="ECO:0000313" key="3">
    <source>
        <dbReference type="EMBL" id="GID67412.1"/>
    </source>
</evidence>
<dbReference type="AlphaFoldDB" id="A0A919IN64"/>
<gene>
    <name evidence="3" type="ORF">Acy02nite_52930</name>
</gene>
<organism evidence="3 4">
    <name type="scientific">Actinoplanes cyaneus</name>
    <dbReference type="NCBI Taxonomy" id="52696"/>
    <lineage>
        <taxon>Bacteria</taxon>
        <taxon>Bacillati</taxon>
        <taxon>Actinomycetota</taxon>
        <taxon>Actinomycetes</taxon>
        <taxon>Micromonosporales</taxon>
        <taxon>Micromonosporaceae</taxon>
        <taxon>Actinoplanes</taxon>
    </lineage>
</organism>
<dbReference type="Proteomes" id="UP000619479">
    <property type="component" value="Unassembled WGS sequence"/>
</dbReference>
<keyword evidence="4" id="KW-1185">Reference proteome</keyword>
<name>A0A919IN64_9ACTN</name>
<accession>A0A919IN64</accession>
<evidence type="ECO:0000256" key="1">
    <source>
        <dbReference type="SAM" id="Phobius"/>
    </source>
</evidence>
<reference evidence="3" key="1">
    <citation type="submission" date="2021-01" db="EMBL/GenBank/DDBJ databases">
        <title>Whole genome shotgun sequence of Actinoplanes cyaneus NBRC 14990.</title>
        <authorList>
            <person name="Komaki H."/>
            <person name="Tamura T."/>
        </authorList>
    </citation>
    <scope>NUCLEOTIDE SEQUENCE</scope>
    <source>
        <strain evidence="3">NBRC 14990</strain>
    </source>
</reference>
<evidence type="ECO:0000259" key="2">
    <source>
        <dbReference type="Pfam" id="PF13399"/>
    </source>
</evidence>
<feature type="transmembrane region" description="Helical" evidence="1">
    <location>
        <begin position="6"/>
        <end position="28"/>
    </location>
</feature>
<dbReference type="Pfam" id="PF13399">
    <property type="entry name" value="LytR_C"/>
    <property type="match status" value="1"/>
</dbReference>
<protein>
    <recommendedName>
        <fullName evidence="2">LytR/CpsA/Psr regulator C-terminal domain-containing protein</fullName>
    </recommendedName>
</protein>
<comment type="caution">
    <text evidence="3">The sequence shown here is derived from an EMBL/GenBank/DDBJ whole genome shotgun (WGS) entry which is preliminary data.</text>
</comment>
<dbReference type="RefSeq" id="WP_203745068.1">
    <property type="nucleotide sequence ID" value="NZ_BAAAUC010000009.1"/>
</dbReference>
<feature type="domain" description="LytR/CpsA/Psr regulator C-terminal" evidence="2">
    <location>
        <begin position="58"/>
        <end position="145"/>
    </location>
</feature>
<dbReference type="EMBL" id="BOMH01000039">
    <property type="protein sequence ID" value="GID67412.1"/>
    <property type="molecule type" value="Genomic_DNA"/>
</dbReference>
<proteinExistence type="predicted"/>
<evidence type="ECO:0000313" key="4">
    <source>
        <dbReference type="Proteomes" id="UP000619479"/>
    </source>
</evidence>
<keyword evidence="1" id="KW-0472">Membrane</keyword>
<sequence length="182" mass="19126">MSFARVRALVVVGVLAVAAIVFVVVALVRDKQSDIASGADCPDGAPLADVQLPDDPAEVTLKVLNGTAQQGLADSVSTEFKNRRFGVQDPGVSKTKFKGVAEIRFGPDAVGKAQLVQAYFLAQSDMVYNAKRKGAVVEIVIGSKFQSLATTTEVNQSLVEIGEPTVPPGACLKPATEKPQDD</sequence>
<dbReference type="InterPro" id="IPR027381">
    <property type="entry name" value="LytR/CpsA/Psr_C"/>
</dbReference>
<keyword evidence="1" id="KW-0812">Transmembrane</keyword>
<keyword evidence="1" id="KW-1133">Transmembrane helix</keyword>
<dbReference type="Gene3D" id="3.30.70.2390">
    <property type="match status" value="1"/>
</dbReference>